<dbReference type="InterPro" id="IPR011659">
    <property type="entry name" value="WD40"/>
</dbReference>
<dbReference type="SUPFAM" id="SSF51120">
    <property type="entry name" value="beta-Roll"/>
    <property type="match status" value="1"/>
</dbReference>
<organism evidence="7 8">
    <name type="scientific">Funiculus sociatus GB2-A5</name>
    <dbReference type="NCBI Taxonomy" id="2933946"/>
    <lineage>
        <taxon>Bacteria</taxon>
        <taxon>Bacillati</taxon>
        <taxon>Cyanobacteriota</taxon>
        <taxon>Cyanophyceae</taxon>
        <taxon>Coleofasciculales</taxon>
        <taxon>Coleofasciculaceae</taxon>
        <taxon>Funiculus</taxon>
    </lineage>
</organism>
<dbReference type="SUPFAM" id="SSF141072">
    <property type="entry name" value="CalX-like"/>
    <property type="match status" value="1"/>
</dbReference>
<evidence type="ECO:0000256" key="1">
    <source>
        <dbReference type="ARBA" id="ARBA00022729"/>
    </source>
</evidence>
<dbReference type="InterPro" id="IPR011049">
    <property type="entry name" value="Serralysin-like_metalloprot_C"/>
</dbReference>
<feature type="domain" description="Calx-beta" evidence="6">
    <location>
        <begin position="755"/>
        <end position="854"/>
    </location>
</feature>
<evidence type="ECO:0000256" key="3">
    <source>
        <dbReference type="ARBA" id="ARBA00022837"/>
    </source>
</evidence>
<reference evidence="7 8" key="1">
    <citation type="submission" date="2022-04" db="EMBL/GenBank/DDBJ databases">
        <title>Positive selection, recombination, and allopatry shape intraspecific diversity of widespread and dominant cyanobacteria.</title>
        <authorList>
            <person name="Wei J."/>
            <person name="Shu W."/>
            <person name="Hu C."/>
        </authorList>
    </citation>
    <scope>NUCLEOTIDE SEQUENCE [LARGE SCALE GENOMIC DNA]</scope>
    <source>
        <strain evidence="7 8">GB2-A5</strain>
    </source>
</reference>
<keyword evidence="4" id="KW-0406">Ion transport</keyword>
<feature type="region of interest" description="Disordered" evidence="5">
    <location>
        <begin position="1"/>
        <end position="31"/>
    </location>
</feature>
<dbReference type="Gene3D" id="2.120.10.30">
    <property type="entry name" value="TolB, C-terminal domain"/>
    <property type="match status" value="2"/>
</dbReference>
<dbReference type="InterPro" id="IPR038081">
    <property type="entry name" value="CalX-like_sf"/>
</dbReference>
<accession>A0ABV0JMK4</accession>
<dbReference type="Pfam" id="PF07676">
    <property type="entry name" value="PD40"/>
    <property type="match status" value="6"/>
</dbReference>
<keyword evidence="1" id="KW-0732">Signal</keyword>
<dbReference type="PANTHER" id="PTHR11878:SF65">
    <property type="entry name" value="NA_CA-EXCHANGE PROTEIN, ISOFORM G"/>
    <property type="match status" value="1"/>
</dbReference>
<dbReference type="SUPFAM" id="SSF82171">
    <property type="entry name" value="DPP6 N-terminal domain-like"/>
    <property type="match status" value="1"/>
</dbReference>
<evidence type="ECO:0000259" key="6">
    <source>
        <dbReference type="SMART" id="SM00237"/>
    </source>
</evidence>
<keyword evidence="8" id="KW-1185">Reference proteome</keyword>
<evidence type="ECO:0000256" key="4">
    <source>
        <dbReference type="ARBA" id="ARBA00023065"/>
    </source>
</evidence>
<dbReference type="InterPro" id="IPR018511">
    <property type="entry name" value="Hemolysin-typ_Ca-bd_CS"/>
</dbReference>
<evidence type="ECO:0000313" key="7">
    <source>
        <dbReference type="EMBL" id="MEP0864660.1"/>
    </source>
</evidence>
<dbReference type="PANTHER" id="PTHR11878">
    <property type="entry name" value="SODIUM/CALCIUM EXCHANGER"/>
    <property type="match status" value="1"/>
</dbReference>
<dbReference type="InterPro" id="IPR051171">
    <property type="entry name" value="CaCA"/>
</dbReference>
<dbReference type="SMART" id="SM00237">
    <property type="entry name" value="Calx_beta"/>
    <property type="match status" value="1"/>
</dbReference>
<dbReference type="EMBL" id="JAMPKK010000016">
    <property type="protein sequence ID" value="MEP0864660.1"/>
    <property type="molecule type" value="Genomic_DNA"/>
</dbReference>
<dbReference type="Proteomes" id="UP001442494">
    <property type="component" value="Unassembled WGS sequence"/>
</dbReference>
<protein>
    <submittedName>
        <fullName evidence="7">DUF4347 domain-containing protein</fullName>
    </submittedName>
</protein>
<dbReference type="InterPro" id="IPR025592">
    <property type="entry name" value="DUF4347"/>
</dbReference>
<dbReference type="RefSeq" id="WP_190426892.1">
    <property type="nucleotide sequence ID" value="NZ_JAMPKK010000016.1"/>
</dbReference>
<comment type="caution">
    <text evidence="7">The sequence shown here is derived from an EMBL/GenBank/DDBJ whole genome shotgun (WGS) entry which is preliminary data.</text>
</comment>
<proteinExistence type="predicted"/>
<evidence type="ECO:0000313" key="8">
    <source>
        <dbReference type="Proteomes" id="UP001442494"/>
    </source>
</evidence>
<dbReference type="InterPro" id="IPR011042">
    <property type="entry name" value="6-blade_b-propeller_TolB-like"/>
</dbReference>
<feature type="region of interest" description="Disordered" evidence="5">
    <location>
        <begin position="554"/>
        <end position="577"/>
    </location>
</feature>
<evidence type="ECO:0000256" key="5">
    <source>
        <dbReference type="SAM" id="MobiDB-lite"/>
    </source>
</evidence>
<name>A0ABV0JMK4_9CYAN</name>
<keyword evidence="2" id="KW-0677">Repeat</keyword>
<dbReference type="Pfam" id="PF00353">
    <property type="entry name" value="HemolysinCabind"/>
    <property type="match status" value="1"/>
</dbReference>
<dbReference type="PRINTS" id="PR00313">
    <property type="entry name" value="CABNDNGRPT"/>
</dbReference>
<keyword evidence="4" id="KW-0813">Transport</keyword>
<dbReference type="InterPro" id="IPR001343">
    <property type="entry name" value="Hemolysn_Ca-bd"/>
</dbReference>
<sequence>MGNLWNNSYSQNQELNPTFNGTKSGGNSREVTSLISASPRKEIVFIDSTVEDYQSLVAGVKPETEVIILDPLQNGVVQIAQVLANRTDISSVHIVSHGSEGNLQLGSTLLNSDNLEAYTSFWEQWTGALTADADILLYGCDVAAGQVGEAFVQQLSQLTGAVFAASTNRTGSEAKGGDWELEFTTGNIKADLAFGQLVREAYGAVLPINRVSVASDGTQGNGSSDYASISGDGRYVAFQSTASSLVSGDTNNTSDIFVYDRETNTTSRVSIASNGTQGNDYSYDPFISADGRYVAFESQASTLVSGDTSGSVDIFVYDRETNTTSRVSVASGGTYKGGNSYDPSLSGDGRYVAFYSNASSLVNGDTNGQSDIFVHDRETNTTSRVSIASDGTQGNNYCYEPIISADGRYVAFASFATNLVSGDTNGASDVFVHDRETNTTRRISVASDGTQGNNYSRSPSISADGRYVAFYSSASNLVSGDTNGASDIFVYDQQTNATSRLSVASNGTQGNNYSLDPSISADGRYVAFYSLASNLVSGDTNGQRDIFIHDRQTGTTSRLSLSNDSTQGNTHSDSPSLSADGRYVAFHSDASTLVSGDTNGQKDIFVAANNSAPVLDNTGNPTLTTINQGDANNTGTLVSALIASGANGDPITDSDAGAVEGIAVTAVNNTNGTWQYSIDDGNTWNNFVVSATNATVLTDTASDRIRFVPGTKYSGTVTNGITFQAWDATDGLASGTTGVNASISDGATPFSFAAETASITVNPPPTLRIIGTNVIEGDSNTPNAVFTVRLSAASTQSVTVNYATVTGSATAGSDYTATSGQLMFAPGETTATISVPILNDSLSEALESFSVNLSNPTNTTIATPTGTAMLTDFLVTSVSTTLSPGIENLSLEGDSAISGIGNYSGNLMIGNAANNFLRGKVGNDTLIGGAGNDTLVGNYNNDTLFGGTGNDLLKGGKGADIFVFASPSEGMDTIADFNVAEDTIHVYSDSFGSDLVTGAVITTQQFWLGASAADTSDRFIYNQSTGGLFFDVDGKGGAAQIQVAQLSTGLAMTNNDLFVV</sequence>
<evidence type="ECO:0000256" key="2">
    <source>
        <dbReference type="ARBA" id="ARBA00022737"/>
    </source>
</evidence>
<dbReference type="Gene3D" id="2.60.40.2030">
    <property type="match status" value="1"/>
</dbReference>
<dbReference type="Pfam" id="PF14252">
    <property type="entry name" value="DUF4347"/>
    <property type="match status" value="1"/>
</dbReference>
<dbReference type="Gene3D" id="2.150.10.10">
    <property type="entry name" value="Serralysin-like metalloprotease, C-terminal"/>
    <property type="match status" value="2"/>
</dbReference>
<dbReference type="Pfam" id="PF03160">
    <property type="entry name" value="Calx-beta"/>
    <property type="match status" value="1"/>
</dbReference>
<dbReference type="InterPro" id="IPR003644">
    <property type="entry name" value="Calx_beta"/>
</dbReference>
<dbReference type="PROSITE" id="PS00330">
    <property type="entry name" value="HEMOLYSIN_CALCIUM"/>
    <property type="match status" value="1"/>
</dbReference>
<gene>
    <name evidence="7" type="ORF">NDI37_09275</name>
</gene>
<keyword evidence="3" id="KW-0106">Calcium</keyword>